<reference evidence="1" key="1">
    <citation type="submission" date="2020-04" db="EMBL/GenBank/DDBJ databases">
        <authorList>
            <person name="Chiriac C."/>
            <person name="Salcher M."/>
            <person name="Ghai R."/>
            <person name="Kavagutti S V."/>
        </authorList>
    </citation>
    <scope>NUCLEOTIDE SEQUENCE</scope>
</reference>
<sequence length="70" mass="7930">MTTEEQAKAIVEKYRSILPFKLAPNYAIKCAINCAITEVEACIETANDSIAFKQSKRDRLNDILSHLKQM</sequence>
<evidence type="ECO:0000313" key="1">
    <source>
        <dbReference type="EMBL" id="CAB4131426.1"/>
    </source>
</evidence>
<proteinExistence type="predicted"/>
<dbReference type="EMBL" id="LR796245">
    <property type="protein sequence ID" value="CAB4131426.1"/>
    <property type="molecule type" value="Genomic_DNA"/>
</dbReference>
<organism evidence="1">
    <name type="scientific">uncultured Caudovirales phage</name>
    <dbReference type="NCBI Taxonomy" id="2100421"/>
    <lineage>
        <taxon>Viruses</taxon>
        <taxon>Duplodnaviria</taxon>
        <taxon>Heunggongvirae</taxon>
        <taxon>Uroviricota</taxon>
        <taxon>Caudoviricetes</taxon>
        <taxon>Peduoviridae</taxon>
        <taxon>Maltschvirus</taxon>
        <taxon>Maltschvirus maltsch</taxon>
    </lineage>
</organism>
<name>A0A6J5LE18_9CAUD</name>
<accession>A0A6J5LE18</accession>
<gene>
    <name evidence="1" type="ORF">UFOVP129_90</name>
</gene>
<protein>
    <submittedName>
        <fullName evidence="1">Uncharacterized protein</fullName>
    </submittedName>
</protein>